<dbReference type="GO" id="GO:0017040">
    <property type="term" value="F:N-acylsphingosine amidohydrolase activity"/>
    <property type="evidence" value="ECO:0007669"/>
    <property type="project" value="UniProtKB-UniRule"/>
</dbReference>
<dbReference type="OrthoDB" id="6899210at2"/>
<dbReference type="GO" id="GO:0046512">
    <property type="term" value="P:sphingosine biosynthetic process"/>
    <property type="evidence" value="ECO:0007669"/>
    <property type="project" value="TreeGrafter"/>
</dbReference>
<dbReference type="Gene3D" id="2.60.40.2300">
    <property type="entry name" value="Neutral/alkaline non-lysosomal ceramidase, C-terminal domain"/>
    <property type="match status" value="1"/>
</dbReference>
<dbReference type="Pfam" id="PF17048">
    <property type="entry name" value="Ceramidse_alk_C"/>
    <property type="match status" value="1"/>
</dbReference>
<protein>
    <recommendedName>
        <fullName evidence="5">Neutral ceramidase</fullName>
        <ecNumber evidence="5">3.5.1.23</ecNumber>
    </recommendedName>
</protein>
<comment type="cofactor">
    <cofactor evidence="4">
        <name>Zn(2+)</name>
        <dbReference type="ChEBI" id="CHEBI:29105"/>
    </cofactor>
    <text evidence="4">Binds 1 zinc ion per subunit.</text>
</comment>
<dbReference type="PATRIC" id="fig|571913.6.peg.1173"/>
<keyword evidence="2 5" id="KW-0378">Hydrolase</keyword>
<dbReference type="GO" id="GO:0046514">
    <property type="term" value="P:ceramide catabolic process"/>
    <property type="evidence" value="ECO:0007669"/>
    <property type="project" value="InterPro"/>
</dbReference>
<dbReference type="PANTHER" id="PTHR12670">
    <property type="entry name" value="CERAMIDASE"/>
    <property type="match status" value="1"/>
</dbReference>
<gene>
    <name evidence="9" type="ORF">VV02_05755</name>
</gene>
<comment type="similarity">
    <text evidence="1 5">Belongs to the neutral ceramidase family.</text>
</comment>
<evidence type="ECO:0000256" key="5">
    <source>
        <dbReference type="RuleBase" id="RU366019"/>
    </source>
</evidence>
<dbReference type="AlphaFoldDB" id="A0A0K1JFI8"/>
<dbReference type="InterPro" id="IPR031329">
    <property type="entry name" value="NEUT/ALK_ceramidase_N"/>
</dbReference>
<dbReference type="STRING" id="571913.VV02_05755"/>
<dbReference type="GO" id="GO:0042759">
    <property type="term" value="P:long-chain fatty acid biosynthetic process"/>
    <property type="evidence" value="ECO:0007669"/>
    <property type="project" value="TreeGrafter"/>
</dbReference>
<keyword evidence="6" id="KW-0732">Signal</keyword>
<dbReference type="InterPro" id="IPR031331">
    <property type="entry name" value="NEUT/ALK_ceramidase_C"/>
</dbReference>
<sequence length="669" mass="70501">MGAAAAGGAVALAAPSSASAATEPDVSSYLVGRGIADSTGPAAENGLMGYSKPGQSSTGIQQRLRTRAFVIVDQASGNRVAWCVGDHAMVPVAAHGAIVQRLSARFPGMYDATNICVTATHTHASPGGCSHDLFYNLTLLGFQEQTFDALVDGYVEAIAAAHADLKPGSLSIGRTTLTNASVNRSKRAFDLNPQADKDHFPDGIDPNMTVLRFKQGAKDVGTISWFPVHSTSLPNTNTLVSGDNKGYAAYSWERGDLGQDYLGGGPGFVAAFAQAAAGDMSPNLNLKPGSGPTEDPVKNMQIIGDRQKDAAKRAWSHADTPVTGSISSIARYVDLANTIVAPEYAPDGKEHHTVSGTIGPAMLAGSTEDGPGLGYPEGWPDILAPFWKVLNQTVPTWLEQAQSPKVSLIPVGLIGAMPNKAMIQVIKLGQIYLACQPGEMTVVAGLRVRRAVAAAVGAPLENVLIQTYTNGYTSYSATPEEYDQQDYEGGHTLYGRYTTCMYAQELSRLGNALRAGQTVPLGSAGAPSPLGFLNLQPGVVYDNPPLFKKFGDVVTEPSASYGRGAKVTAVFVTGHPKNDLRLGGTYIEVQRQVAGGLWKRVHDDGDHSATFSWKRTNVLTGESNAVVTWDIPAETKAGTYRIVHHGAAKAPLIGTISKFTGTSRTFAVS</sequence>
<reference evidence="9 10" key="1">
    <citation type="submission" date="2015-03" db="EMBL/GenBank/DDBJ databases">
        <title>Luteipulveratus halotolerans sp. nov., a novel actinobacterium (Dermacoccaceae) from Sarawak, Malaysia.</title>
        <authorList>
            <person name="Juboi H."/>
            <person name="Basik A."/>
            <person name="Shamsul S.S."/>
            <person name="Arnold P."/>
            <person name="Schmitt E.K."/>
            <person name="Sanglier J.-J."/>
            <person name="Yeo T."/>
        </authorList>
    </citation>
    <scope>NUCLEOTIDE SEQUENCE [LARGE SCALE GENOMIC DNA]</scope>
    <source>
        <strain evidence="9 10">MN07-A0370</strain>
    </source>
</reference>
<feature type="active site" description="Nucleophile" evidence="3">
    <location>
        <position position="281"/>
    </location>
</feature>
<evidence type="ECO:0000313" key="9">
    <source>
        <dbReference type="EMBL" id="AKU15487.1"/>
    </source>
</evidence>
<keyword evidence="4" id="KW-0862">Zinc</keyword>
<dbReference type="InterPro" id="IPR006823">
    <property type="entry name" value="Ceramidase_alk"/>
</dbReference>
<dbReference type="GO" id="GO:0005576">
    <property type="term" value="C:extracellular region"/>
    <property type="evidence" value="ECO:0007669"/>
    <property type="project" value="TreeGrafter"/>
</dbReference>
<feature type="chain" id="PRO_5005461934" description="Neutral ceramidase" evidence="6">
    <location>
        <begin position="21"/>
        <end position="669"/>
    </location>
</feature>
<feature type="domain" description="Neutral/alkaline non-lysosomal ceramidase C-terminal" evidence="8">
    <location>
        <begin position="509"/>
        <end position="668"/>
    </location>
</feature>
<accession>A0A0K1JFI8</accession>
<feature type="binding site" evidence="4">
    <location>
        <position position="229"/>
    </location>
    <ligand>
        <name>Zn(2+)</name>
        <dbReference type="ChEBI" id="CHEBI:29105"/>
    </ligand>
</feature>
<keyword evidence="5" id="KW-0443">Lipid metabolism</keyword>
<evidence type="ECO:0000256" key="3">
    <source>
        <dbReference type="PIRSR" id="PIRSR606823-1"/>
    </source>
</evidence>
<evidence type="ECO:0000256" key="2">
    <source>
        <dbReference type="ARBA" id="ARBA00022801"/>
    </source>
</evidence>
<keyword evidence="5" id="KW-0746">Sphingolipid metabolism</keyword>
<evidence type="ECO:0000256" key="4">
    <source>
        <dbReference type="PIRSR" id="PIRSR606823-2"/>
    </source>
</evidence>
<keyword evidence="10" id="KW-1185">Reference proteome</keyword>
<dbReference type="PANTHER" id="PTHR12670:SF1">
    <property type="entry name" value="NEUTRAL CERAMIDASE"/>
    <property type="match status" value="1"/>
</dbReference>
<comment type="catalytic activity">
    <reaction evidence="5">
        <text>an N-acylsphing-4-enine + H2O = sphing-4-enine + a fatty acid</text>
        <dbReference type="Rhea" id="RHEA:20856"/>
        <dbReference type="ChEBI" id="CHEBI:15377"/>
        <dbReference type="ChEBI" id="CHEBI:28868"/>
        <dbReference type="ChEBI" id="CHEBI:52639"/>
        <dbReference type="ChEBI" id="CHEBI:57756"/>
        <dbReference type="EC" id="3.5.1.23"/>
    </reaction>
</comment>
<dbReference type="Pfam" id="PF04734">
    <property type="entry name" value="Ceramidase_alk"/>
    <property type="match status" value="1"/>
</dbReference>
<feature type="signal peptide" evidence="6">
    <location>
        <begin position="1"/>
        <end position="20"/>
    </location>
</feature>
<dbReference type="Proteomes" id="UP000066480">
    <property type="component" value="Chromosome"/>
</dbReference>
<dbReference type="GO" id="GO:0016020">
    <property type="term" value="C:membrane"/>
    <property type="evidence" value="ECO:0007669"/>
    <property type="project" value="GOC"/>
</dbReference>
<feature type="binding site" evidence="4">
    <location>
        <position position="475"/>
    </location>
    <ligand>
        <name>Zn(2+)</name>
        <dbReference type="ChEBI" id="CHEBI:29105"/>
    </ligand>
</feature>
<name>A0A0K1JFI8_9MICO</name>
<evidence type="ECO:0000313" key="10">
    <source>
        <dbReference type="Proteomes" id="UP000066480"/>
    </source>
</evidence>
<evidence type="ECO:0000256" key="6">
    <source>
        <dbReference type="SAM" id="SignalP"/>
    </source>
</evidence>
<proteinExistence type="inferred from homology"/>
<dbReference type="EMBL" id="CP011112">
    <property type="protein sequence ID" value="AKU15487.1"/>
    <property type="molecule type" value="Genomic_DNA"/>
</dbReference>
<keyword evidence="4" id="KW-0479">Metal-binding</keyword>
<dbReference type="EC" id="3.5.1.23" evidence="5"/>
<dbReference type="GO" id="GO:0046872">
    <property type="term" value="F:metal ion binding"/>
    <property type="evidence" value="ECO:0007669"/>
    <property type="project" value="UniProtKB-KW"/>
</dbReference>
<dbReference type="KEGG" id="lmoi:VV02_05755"/>
<feature type="binding site" evidence="4">
    <location>
        <position position="439"/>
    </location>
    <ligand>
        <name>Zn(2+)</name>
        <dbReference type="ChEBI" id="CHEBI:29105"/>
    </ligand>
</feature>
<dbReference type="InterPro" id="IPR038445">
    <property type="entry name" value="NCDase_C_sf"/>
</dbReference>
<feature type="domain" description="Neutral/alkaline non-lysosomal ceramidase N-terminal" evidence="7">
    <location>
        <begin position="29"/>
        <end position="504"/>
    </location>
</feature>
<feature type="binding site" evidence="4">
    <location>
        <position position="121"/>
    </location>
    <ligand>
        <name>Zn(2+)</name>
        <dbReference type="ChEBI" id="CHEBI:29105"/>
    </ligand>
</feature>
<evidence type="ECO:0000259" key="8">
    <source>
        <dbReference type="Pfam" id="PF17048"/>
    </source>
</evidence>
<evidence type="ECO:0000259" key="7">
    <source>
        <dbReference type="Pfam" id="PF04734"/>
    </source>
</evidence>
<evidence type="ECO:0000256" key="1">
    <source>
        <dbReference type="ARBA" id="ARBA00009835"/>
    </source>
</evidence>
<organism evidence="9 10">
    <name type="scientific">Luteipulveratus mongoliensis</name>
    <dbReference type="NCBI Taxonomy" id="571913"/>
    <lineage>
        <taxon>Bacteria</taxon>
        <taxon>Bacillati</taxon>
        <taxon>Actinomycetota</taxon>
        <taxon>Actinomycetes</taxon>
        <taxon>Micrococcales</taxon>
        <taxon>Dermacoccaceae</taxon>
        <taxon>Luteipulveratus</taxon>
    </lineage>
</organism>